<evidence type="ECO:0000313" key="2">
    <source>
        <dbReference type="Proteomes" id="UP000616769"/>
    </source>
</evidence>
<dbReference type="EMBL" id="JXLN01010921">
    <property type="protein sequence ID" value="KPM06533.1"/>
    <property type="molecule type" value="Genomic_DNA"/>
</dbReference>
<reference evidence="1 2" key="1">
    <citation type="journal article" date="2015" name="Parasit. Vectors">
        <title>Draft genome of the scabies mite.</title>
        <authorList>
            <person name="Rider S.D.Jr."/>
            <person name="Morgan M.S."/>
            <person name="Arlian L.G."/>
        </authorList>
    </citation>
    <scope>NUCLEOTIDE SEQUENCE [LARGE SCALE GENOMIC DNA]</scope>
    <source>
        <strain evidence="1">Arlian Lab</strain>
    </source>
</reference>
<evidence type="ECO:0000313" key="1">
    <source>
        <dbReference type="EMBL" id="KPM06533.1"/>
    </source>
</evidence>
<dbReference type="Gene3D" id="3.90.550.10">
    <property type="entry name" value="Spore Coat Polysaccharide Biosynthesis Protein SpsA, Chain A"/>
    <property type="match status" value="1"/>
</dbReference>
<gene>
    <name evidence="1" type="ORF">QR98_0050100</name>
</gene>
<dbReference type="VEuPathDB" id="VectorBase:SSCA001616"/>
<comment type="caution">
    <text evidence="1">The sequence shown here is derived from an EMBL/GenBank/DDBJ whole genome shotgun (WGS) entry which is preliminary data.</text>
</comment>
<sequence>IKTNPKSWPGENGKGVETSPEEEKEKNEKFKLNQFNLMASDRIALNRTLMDVQKKKVSSIPTIHLYRDCFP</sequence>
<dbReference type="InterPro" id="IPR029044">
    <property type="entry name" value="Nucleotide-diphossugar_trans"/>
</dbReference>
<organism evidence="1 2">
    <name type="scientific">Sarcoptes scabiei</name>
    <name type="common">Itch mite</name>
    <name type="synonym">Acarus scabiei</name>
    <dbReference type="NCBI Taxonomy" id="52283"/>
    <lineage>
        <taxon>Eukaryota</taxon>
        <taxon>Metazoa</taxon>
        <taxon>Ecdysozoa</taxon>
        <taxon>Arthropoda</taxon>
        <taxon>Chelicerata</taxon>
        <taxon>Arachnida</taxon>
        <taxon>Acari</taxon>
        <taxon>Acariformes</taxon>
        <taxon>Sarcoptiformes</taxon>
        <taxon>Astigmata</taxon>
        <taxon>Psoroptidia</taxon>
        <taxon>Sarcoptoidea</taxon>
        <taxon>Sarcoptidae</taxon>
        <taxon>Sarcoptinae</taxon>
        <taxon>Sarcoptes</taxon>
    </lineage>
</organism>
<accession>A0A132A6D1</accession>
<protein>
    <submittedName>
        <fullName evidence="1">Uncharacterized protein</fullName>
    </submittedName>
</protein>
<name>A0A132A6D1_SARSC</name>
<dbReference type="Proteomes" id="UP000616769">
    <property type="component" value="Unassembled WGS sequence"/>
</dbReference>
<dbReference type="AlphaFoldDB" id="A0A132A6D1"/>
<proteinExistence type="predicted"/>
<feature type="non-terminal residue" evidence="1">
    <location>
        <position position="71"/>
    </location>
</feature>